<name>A0A1F5GIK7_9BACT</name>
<reference evidence="1 2" key="1">
    <citation type="journal article" date="2016" name="Nat. Commun.">
        <title>Thousands of microbial genomes shed light on interconnected biogeochemical processes in an aquifer system.</title>
        <authorList>
            <person name="Anantharaman K."/>
            <person name="Brown C.T."/>
            <person name="Hug L.A."/>
            <person name="Sharon I."/>
            <person name="Castelle C.J."/>
            <person name="Probst A.J."/>
            <person name="Thomas B.C."/>
            <person name="Singh A."/>
            <person name="Wilkins M.J."/>
            <person name="Karaoz U."/>
            <person name="Brodie E.L."/>
            <person name="Williams K.H."/>
            <person name="Hubbard S.S."/>
            <person name="Banfield J.F."/>
        </authorList>
    </citation>
    <scope>NUCLEOTIDE SEQUENCE [LARGE SCALE GENOMIC DNA]</scope>
</reference>
<organism evidence="1 2">
    <name type="scientific">Candidatus Curtissbacteria bacterium RIFCSPHIGHO2_02_FULL_40_17</name>
    <dbReference type="NCBI Taxonomy" id="1797715"/>
    <lineage>
        <taxon>Bacteria</taxon>
        <taxon>Candidatus Curtissiibacteriota</taxon>
    </lineage>
</organism>
<protein>
    <submittedName>
        <fullName evidence="1">Uncharacterized protein</fullName>
    </submittedName>
</protein>
<dbReference type="Proteomes" id="UP000178492">
    <property type="component" value="Unassembled WGS sequence"/>
</dbReference>
<sequence>MGDEATFFEIKEGKEAPRFLVRAYHAELGSTIGQDFSEFYNMADNSSKDISNLVVGNQRYTKLKNKSINNFKAFDYKRNSLPIDETNPEVGIGTYVEFGPSIVIFEAGEEDRKLLDTISSTVALL</sequence>
<accession>A0A1F5GIK7</accession>
<gene>
    <name evidence="1" type="ORF">A3D81_01440</name>
</gene>
<evidence type="ECO:0000313" key="1">
    <source>
        <dbReference type="EMBL" id="OGD91692.1"/>
    </source>
</evidence>
<comment type="caution">
    <text evidence="1">The sequence shown here is derived from an EMBL/GenBank/DDBJ whole genome shotgun (WGS) entry which is preliminary data.</text>
</comment>
<dbReference type="EMBL" id="MFBE01000011">
    <property type="protein sequence ID" value="OGD91692.1"/>
    <property type="molecule type" value="Genomic_DNA"/>
</dbReference>
<proteinExistence type="predicted"/>
<evidence type="ECO:0000313" key="2">
    <source>
        <dbReference type="Proteomes" id="UP000178492"/>
    </source>
</evidence>
<dbReference type="AlphaFoldDB" id="A0A1F5GIK7"/>